<evidence type="ECO:0000259" key="1">
    <source>
        <dbReference type="Pfam" id="PF03865"/>
    </source>
</evidence>
<organism evidence="2 3">
    <name type="scientific">Haloferula rosea</name>
    <dbReference type="NCBI Taxonomy" id="490093"/>
    <lineage>
        <taxon>Bacteria</taxon>
        <taxon>Pseudomonadati</taxon>
        <taxon>Verrucomicrobiota</taxon>
        <taxon>Verrucomicrobiia</taxon>
        <taxon>Verrucomicrobiales</taxon>
        <taxon>Verrucomicrobiaceae</taxon>
        <taxon>Haloferula</taxon>
    </lineage>
</organism>
<dbReference type="InterPro" id="IPR005565">
    <property type="entry name" value="Hemolysn_activator_HlyB_C"/>
</dbReference>
<comment type="caution">
    <text evidence="2">The sequence shown here is derived from an EMBL/GenBank/DDBJ whole genome shotgun (WGS) entry which is preliminary data.</text>
</comment>
<reference evidence="2" key="1">
    <citation type="submission" date="2021-01" db="EMBL/GenBank/DDBJ databases">
        <title>Modified the classification status of verrucomicrobia.</title>
        <authorList>
            <person name="Feng X."/>
        </authorList>
    </citation>
    <scope>NUCLEOTIDE SEQUENCE</scope>
    <source>
        <strain evidence="2">KCTC 22201</strain>
    </source>
</reference>
<feature type="domain" description="Haemolysin activator HlyB C-terminal" evidence="1">
    <location>
        <begin position="444"/>
        <end position="529"/>
    </location>
</feature>
<evidence type="ECO:0000313" key="3">
    <source>
        <dbReference type="Proteomes" id="UP000658278"/>
    </source>
</evidence>
<accession>A0A934RCZ7</accession>
<protein>
    <submittedName>
        <fullName evidence="2">ShlB/FhaC/HecB family hemolysin secretion/activation protein</fullName>
    </submittedName>
</protein>
<dbReference type="GO" id="GO:0008320">
    <property type="term" value="F:protein transmembrane transporter activity"/>
    <property type="evidence" value="ECO:0007669"/>
    <property type="project" value="TreeGrafter"/>
</dbReference>
<dbReference type="Pfam" id="PF03865">
    <property type="entry name" value="ShlB"/>
    <property type="match status" value="1"/>
</dbReference>
<gene>
    <name evidence="2" type="ORF">JIN81_04010</name>
</gene>
<dbReference type="Proteomes" id="UP000658278">
    <property type="component" value="Unassembled WGS sequence"/>
</dbReference>
<dbReference type="PANTHER" id="PTHR34597:SF6">
    <property type="entry name" value="BLR6126 PROTEIN"/>
    <property type="match status" value="1"/>
</dbReference>
<dbReference type="PANTHER" id="PTHR34597">
    <property type="entry name" value="SLR1661 PROTEIN"/>
    <property type="match status" value="1"/>
</dbReference>
<dbReference type="GO" id="GO:0098046">
    <property type="term" value="C:type V protein secretion system complex"/>
    <property type="evidence" value="ECO:0007669"/>
    <property type="project" value="TreeGrafter"/>
</dbReference>
<name>A0A934RCZ7_9BACT</name>
<dbReference type="EMBL" id="JAENII010000002">
    <property type="protein sequence ID" value="MBK1826170.1"/>
    <property type="molecule type" value="Genomic_DNA"/>
</dbReference>
<dbReference type="GO" id="GO:0046819">
    <property type="term" value="P:protein secretion by the type V secretion system"/>
    <property type="evidence" value="ECO:0007669"/>
    <property type="project" value="TreeGrafter"/>
</dbReference>
<proteinExistence type="predicted"/>
<dbReference type="AlphaFoldDB" id="A0A934RCZ7"/>
<dbReference type="InterPro" id="IPR051544">
    <property type="entry name" value="TPS_OM_transporter"/>
</dbReference>
<dbReference type="Gene3D" id="2.40.160.50">
    <property type="entry name" value="membrane protein fhac: a member of the omp85/tpsb transporter family"/>
    <property type="match status" value="1"/>
</dbReference>
<keyword evidence="3" id="KW-1185">Reference proteome</keyword>
<sequence length="560" mass="61703">MGSRTKNNVLRTLCGLGMVCMVQGQLLPGVDPRLPAPQPVESIPGVVSEEVQALENDPILIEVFLGIRLDTWSQEGNFESVSSGLKARDGLLVPSPKTLAARLETFLGHSLKQSDLWRIGDILLSHYDIEGYPVVNVEAPEQSFEGGQLVLIVELGRFARVGVTRPIYGCPEVIEAGLHLREGEVLRRSEIDDQLGWYGRSIFRRPRLFVSPGDEPATADVLIGLEESRPWRVTTGYDNSGTDLLGKDRFQLGVAGMTPAEHVISWQTVVGMPVSSLSAHALSWEIPLHRYHQTIRFDAAYARVDDRYLSNGLPLDNQGASWAVSGLHRFQLPSYRGWRHNVLSGFEVKGTDQFVLFGSGRFAPGEVRFVHAKVGYDLHRSWENAGVGLDASVVASPGNLISGNDDIDFKAYDFSADSSYVIARAAGQGWWSPGGDWRIGLRGAIQLADSRLLPSEQFAAGGYQTVRGVSEREYIADQGWHSSLEVFTPAWRPINRCQVRFLGFLDHASLGNRGGASTSLTGTGVGLRLMFGRWVDLRLDHGWRLDEPGGQTHLGLRFTY</sequence>
<evidence type="ECO:0000313" key="2">
    <source>
        <dbReference type="EMBL" id="MBK1826170.1"/>
    </source>
</evidence>